<gene>
    <name evidence="2" type="ORF">B1A_10405</name>
</gene>
<protein>
    <submittedName>
        <fullName evidence="2">Uncharacterized protein</fullName>
    </submittedName>
</protein>
<name>T1C128_9ZZZZ</name>
<evidence type="ECO:0000256" key="1">
    <source>
        <dbReference type="SAM" id="MobiDB-lite"/>
    </source>
</evidence>
<feature type="non-terminal residue" evidence="2">
    <location>
        <position position="173"/>
    </location>
</feature>
<organism evidence="2">
    <name type="scientific">mine drainage metagenome</name>
    <dbReference type="NCBI Taxonomy" id="410659"/>
    <lineage>
        <taxon>unclassified sequences</taxon>
        <taxon>metagenomes</taxon>
        <taxon>ecological metagenomes</taxon>
    </lineage>
</organism>
<feature type="region of interest" description="Disordered" evidence="1">
    <location>
        <begin position="1"/>
        <end position="25"/>
    </location>
</feature>
<reference evidence="2" key="2">
    <citation type="journal article" date="2014" name="ISME J.">
        <title>Microbial stratification in low pH oxic and suboxic macroscopic growths along an acid mine drainage.</title>
        <authorList>
            <person name="Mendez-Garcia C."/>
            <person name="Mesa V."/>
            <person name="Sprenger R.R."/>
            <person name="Richter M."/>
            <person name="Diez M.S."/>
            <person name="Solano J."/>
            <person name="Bargiela R."/>
            <person name="Golyshina O.V."/>
            <person name="Manteca A."/>
            <person name="Ramos J.L."/>
            <person name="Gallego J.R."/>
            <person name="Llorente I."/>
            <person name="Martins Dos Santos V.A."/>
            <person name="Jensen O.N."/>
            <person name="Pelaez A.I."/>
            <person name="Sanchez J."/>
            <person name="Ferrer M."/>
        </authorList>
    </citation>
    <scope>NUCLEOTIDE SEQUENCE</scope>
</reference>
<sequence>MHFARDISGSRGSDYPQEFPGHADFGPSEVGVTSSRLDIHRLIGNDPHTVRFARVSSAMGDEFPLSVVLKVVGSNSLVAIDVVDRLVQSGVFSPETSSNIKFSHSLIREIIYESMPGPLRMQIHQAIFHELMSLGYGPEWCASHAGRGELKGDRDALDVTVQAGDLATKLGDV</sequence>
<dbReference type="AlphaFoldDB" id="T1C128"/>
<accession>T1C128</accession>
<evidence type="ECO:0000313" key="2">
    <source>
        <dbReference type="EMBL" id="EQD59850.1"/>
    </source>
</evidence>
<reference evidence="2" key="1">
    <citation type="submission" date="2013-08" db="EMBL/GenBank/DDBJ databases">
        <authorList>
            <person name="Mendez C."/>
            <person name="Richter M."/>
            <person name="Ferrer M."/>
            <person name="Sanchez J."/>
        </authorList>
    </citation>
    <scope>NUCLEOTIDE SEQUENCE</scope>
</reference>
<proteinExistence type="predicted"/>
<dbReference type="EMBL" id="AUZX01007409">
    <property type="protein sequence ID" value="EQD59850.1"/>
    <property type="molecule type" value="Genomic_DNA"/>
</dbReference>
<comment type="caution">
    <text evidence="2">The sequence shown here is derived from an EMBL/GenBank/DDBJ whole genome shotgun (WGS) entry which is preliminary data.</text>
</comment>